<dbReference type="Pfam" id="PF03662">
    <property type="entry name" value="Glyco_hydro_79n"/>
    <property type="match status" value="1"/>
</dbReference>
<dbReference type="EMBL" id="KD064340">
    <property type="protein sequence ID" value="EMS63819.1"/>
    <property type="molecule type" value="Genomic_DNA"/>
</dbReference>
<protein>
    <submittedName>
        <fullName evidence="11">Heparanase-like protein 2</fullName>
    </submittedName>
</protein>
<dbReference type="OMA" id="WNIAFRR"/>
<organism evidence="11">
    <name type="scientific">Triticum urartu</name>
    <name type="common">Red wild einkorn</name>
    <name type="synonym">Crithodium urartu</name>
    <dbReference type="NCBI Taxonomy" id="4572"/>
    <lineage>
        <taxon>Eukaryota</taxon>
        <taxon>Viridiplantae</taxon>
        <taxon>Streptophyta</taxon>
        <taxon>Embryophyta</taxon>
        <taxon>Tracheophyta</taxon>
        <taxon>Spermatophyta</taxon>
        <taxon>Magnoliopsida</taxon>
        <taxon>Liliopsida</taxon>
        <taxon>Poales</taxon>
        <taxon>Poaceae</taxon>
        <taxon>BOP clade</taxon>
        <taxon>Pooideae</taxon>
        <taxon>Triticodae</taxon>
        <taxon>Triticeae</taxon>
        <taxon>Triticinae</taxon>
        <taxon>Triticum</taxon>
    </lineage>
</organism>
<dbReference type="FunFam" id="3.20.20.80:FF:000023">
    <property type="entry name" value="heparanase-like protein 3"/>
    <property type="match status" value="1"/>
</dbReference>
<evidence type="ECO:0000256" key="5">
    <source>
        <dbReference type="ARBA" id="ARBA00022801"/>
    </source>
</evidence>
<evidence type="ECO:0000256" key="10">
    <source>
        <dbReference type="ARBA" id="ARBA00055929"/>
    </source>
</evidence>
<sequence length="504" mass="55934">MAAQAAGTLFLCILVLSGAPYAIAAGGEKATVSVRAVTAISHTDDDFICATLDWWPRDKCNYGMCPWHNSSIINLDLYSPILYNAVKAFNSLRIRLGGSLQDQITYKVGKHYADCPSFRRNDDRLFGFTDGCLAMNRWDELNIFFRRTNTTVTFGLNALRGRRKSAENGSTLHVGGWDGRNARDLMRYTVSKGYRVESWELGNELCAGGVEAKVMAAQYGKDVLRLRKMVEKVYNGTGHLPKVLAPGGFYDGPWFSEMLRVSGPGVVDAVTHHIYNLGSGKDKELINKMQDPYYLDKVAQTFSDMEATVRESGPWSAAWVGESGGAYNSGGKDVSDRFANSFWYLDQLGMSAVFGTKLIEAKYLQGRPLLACSLSVGSQFWKSIQTIKEEIRLGLRFSVGNGSATQFWLDPSFEDEPPHLRFLRLFAICDDPTILVSTTALDEGWNIAFRRSFGPDEVREWTEMRKVVPLPLSQVPDSVSWSLSPSGAFSVSSAYQALCRLPVP</sequence>
<dbReference type="GO" id="GO:0004566">
    <property type="term" value="F:beta-glucuronidase activity"/>
    <property type="evidence" value="ECO:0007669"/>
    <property type="project" value="TreeGrafter"/>
</dbReference>
<dbReference type="PANTHER" id="PTHR14363:SF13">
    <property type="entry name" value="OS07G0598400 PROTEIN"/>
    <property type="match status" value="1"/>
</dbReference>
<keyword evidence="4" id="KW-0732">Signal</keyword>
<dbReference type="GO" id="GO:0009505">
    <property type="term" value="C:plant-type cell wall"/>
    <property type="evidence" value="ECO:0007669"/>
    <property type="project" value="TreeGrafter"/>
</dbReference>
<dbReference type="Gene3D" id="3.20.20.80">
    <property type="entry name" value="Glycosidases"/>
    <property type="match status" value="1"/>
</dbReference>
<comment type="similarity">
    <text evidence="2">Belongs to the glycosyl hydrolase 79 family.</text>
</comment>
<comment type="function">
    <text evidence="10">Endoglycosidase which is a cell surface and extracellular matrix-degrading enzyme. Cleaves heparan sulfate proteoglycans (HSPGs) into heparan sulfate side chains and core proteoglycans.</text>
</comment>
<dbReference type="SUPFAM" id="SSF51445">
    <property type="entry name" value="(Trans)glycosidases"/>
    <property type="match status" value="1"/>
</dbReference>
<keyword evidence="5" id="KW-0378">Hydrolase</keyword>
<keyword evidence="6" id="KW-0472">Membrane</keyword>
<keyword evidence="8" id="KW-0458">Lysosome</keyword>
<dbReference type="PANTHER" id="PTHR14363">
    <property type="entry name" value="HEPARANASE-RELATED"/>
    <property type="match status" value="1"/>
</dbReference>
<evidence type="ECO:0000256" key="9">
    <source>
        <dbReference type="ARBA" id="ARBA00023765"/>
    </source>
</evidence>
<keyword evidence="3" id="KW-0964">Secreted</keyword>
<accession>M8AS24</accession>
<dbReference type="GO" id="GO:0005765">
    <property type="term" value="C:lysosomal membrane"/>
    <property type="evidence" value="ECO:0007669"/>
    <property type="project" value="UniProtKB-SubCell"/>
</dbReference>
<dbReference type="AlphaFoldDB" id="M8AS24"/>
<name>M8AS24_TRIUA</name>
<evidence type="ECO:0000256" key="3">
    <source>
        <dbReference type="ARBA" id="ARBA00022525"/>
    </source>
</evidence>
<comment type="subcellular location">
    <subcellularLocation>
        <location evidence="9">Lysosome membrane</location>
        <topology evidence="9">Peripheral membrane protein</topology>
    </subcellularLocation>
    <subcellularLocation>
        <location evidence="1">Secreted</location>
    </subcellularLocation>
</comment>
<reference evidence="11" key="1">
    <citation type="journal article" date="2013" name="Nature">
        <title>Draft genome of the wheat A-genome progenitor Triticum urartu.</title>
        <authorList>
            <person name="Ling H.Q."/>
            <person name="Zhao S."/>
            <person name="Liu D."/>
            <person name="Wang J."/>
            <person name="Sun H."/>
            <person name="Zhang C."/>
            <person name="Fan H."/>
            <person name="Li D."/>
            <person name="Dong L."/>
            <person name="Tao Y."/>
            <person name="Gao C."/>
            <person name="Wu H."/>
            <person name="Li Y."/>
            <person name="Cui Y."/>
            <person name="Guo X."/>
            <person name="Zheng S."/>
            <person name="Wang B."/>
            <person name="Yu K."/>
            <person name="Liang Q."/>
            <person name="Yang W."/>
            <person name="Lou X."/>
            <person name="Chen J."/>
            <person name="Feng M."/>
            <person name="Jian J."/>
            <person name="Zhang X."/>
            <person name="Luo G."/>
            <person name="Jiang Y."/>
            <person name="Liu J."/>
            <person name="Wang Z."/>
            <person name="Sha Y."/>
            <person name="Zhang B."/>
            <person name="Wu H."/>
            <person name="Tang D."/>
            <person name="Shen Q."/>
            <person name="Xue P."/>
            <person name="Zou S."/>
            <person name="Wang X."/>
            <person name="Liu X."/>
            <person name="Wang F."/>
            <person name="Yang Y."/>
            <person name="An X."/>
            <person name="Dong Z."/>
            <person name="Zhang K."/>
            <person name="Zhang X."/>
            <person name="Luo M.C."/>
            <person name="Dvorak J."/>
            <person name="Tong Y."/>
            <person name="Wang J."/>
            <person name="Yang H."/>
            <person name="Li Z."/>
            <person name="Wang D."/>
            <person name="Zhang A."/>
            <person name="Wang J."/>
        </authorList>
    </citation>
    <scope>NUCLEOTIDE SEQUENCE</scope>
</reference>
<dbReference type="eggNOG" id="ENOG502QQST">
    <property type="taxonomic scope" value="Eukaryota"/>
</dbReference>
<proteinExistence type="inferred from homology"/>
<dbReference type="InterPro" id="IPR005199">
    <property type="entry name" value="Glyco_hydro_79"/>
</dbReference>
<evidence type="ECO:0000256" key="7">
    <source>
        <dbReference type="ARBA" id="ARBA00023180"/>
    </source>
</evidence>
<evidence type="ECO:0000313" key="11">
    <source>
        <dbReference type="EMBL" id="EMS63819.1"/>
    </source>
</evidence>
<evidence type="ECO:0000256" key="8">
    <source>
        <dbReference type="ARBA" id="ARBA00023228"/>
    </source>
</evidence>
<evidence type="ECO:0000256" key="2">
    <source>
        <dbReference type="ARBA" id="ARBA00009800"/>
    </source>
</evidence>
<evidence type="ECO:0000256" key="1">
    <source>
        <dbReference type="ARBA" id="ARBA00004613"/>
    </source>
</evidence>
<dbReference type="STRING" id="4572.M8AS24"/>
<dbReference type="InterPro" id="IPR017853">
    <property type="entry name" value="GH"/>
</dbReference>
<gene>
    <name evidence="11" type="ORF">TRIUR3_14272</name>
</gene>
<dbReference type="GO" id="GO:0005576">
    <property type="term" value="C:extracellular region"/>
    <property type="evidence" value="ECO:0007669"/>
    <property type="project" value="UniProtKB-SubCell"/>
</dbReference>
<keyword evidence="7" id="KW-0325">Glycoprotein</keyword>
<evidence type="ECO:0000256" key="4">
    <source>
        <dbReference type="ARBA" id="ARBA00022729"/>
    </source>
</evidence>
<evidence type="ECO:0000256" key="6">
    <source>
        <dbReference type="ARBA" id="ARBA00023136"/>
    </source>
</evidence>